<feature type="domain" description="ABC transporter" evidence="5">
    <location>
        <begin position="256"/>
        <end position="505"/>
    </location>
</feature>
<dbReference type="SUPFAM" id="SSF52540">
    <property type="entry name" value="P-loop containing nucleoside triphosphate hydrolases"/>
    <property type="match status" value="2"/>
</dbReference>
<dbReference type="Pfam" id="PF00005">
    <property type="entry name" value="ABC_tran"/>
    <property type="match status" value="2"/>
</dbReference>
<organism evidence="6 7">
    <name type="scientific">Alloscardovia venturai</name>
    <dbReference type="NCBI Taxonomy" id="1769421"/>
    <lineage>
        <taxon>Bacteria</taxon>
        <taxon>Bacillati</taxon>
        <taxon>Actinomycetota</taxon>
        <taxon>Actinomycetes</taxon>
        <taxon>Bifidobacteriales</taxon>
        <taxon>Bifidobacteriaceae</taxon>
        <taxon>Alloscardovia</taxon>
    </lineage>
</organism>
<dbReference type="EMBL" id="JBHTHQ010000011">
    <property type="protein sequence ID" value="MFD0704416.1"/>
    <property type="molecule type" value="Genomic_DNA"/>
</dbReference>
<name>A0ABW2Y3U6_9BIFI</name>
<evidence type="ECO:0000313" key="6">
    <source>
        <dbReference type="EMBL" id="MFD0704416.1"/>
    </source>
</evidence>
<dbReference type="GO" id="GO:0005524">
    <property type="term" value="F:ATP binding"/>
    <property type="evidence" value="ECO:0007669"/>
    <property type="project" value="UniProtKB-KW"/>
</dbReference>
<evidence type="ECO:0000256" key="4">
    <source>
        <dbReference type="ARBA" id="ARBA00022840"/>
    </source>
</evidence>
<reference evidence="7" key="1">
    <citation type="journal article" date="2019" name="Int. J. Syst. Evol. Microbiol.">
        <title>The Global Catalogue of Microorganisms (GCM) 10K type strain sequencing project: providing services to taxonomists for standard genome sequencing and annotation.</title>
        <authorList>
            <consortium name="The Broad Institute Genomics Platform"/>
            <consortium name="The Broad Institute Genome Sequencing Center for Infectious Disease"/>
            <person name="Wu L."/>
            <person name="Ma J."/>
        </authorList>
    </citation>
    <scope>NUCLEOTIDE SEQUENCE [LARGE SCALE GENOMIC DNA]</scope>
    <source>
        <strain evidence="7">CCM 8604</strain>
    </source>
</reference>
<dbReference type="Proteomes" id="UP001597036">
    <property type="component" value="Unassembled WGS sequence"/>
</dbReference>
<keyword evidence="2" id="KW-0677">Repeat</keyword>
<evidence type="ECO:0000256" key="1">
    <source>
        <dbReference type="ARBA" id="ARBA00022448"/>
    </source>
</evidence>
<comment type="caution">
    <text evidence="6">The sequence shown here is derived from an EMBL/GenBank/DDBJ whole genome shotgun (WGS) entry which is preliminary data.</text>
</comment>
<protein>
    <submittedName>
        <fullName evidence="6">Sugar ABC transporter ATP-binding protein</fullName>
    </submittedName>
</protein>
<keyword evidence="4 6" id="KW-0067">ATP-binding</keyword>
<dbReference type="PROSITE" id="PS00211">
    <property type="entry name" value="ABC_TRANSPORTER_1"/>
    <property type="match status" value="1"/>
</dbReference>
<sequence length="526" mass="57255">MAEKRPIVVMKAITVEFPGVKALDGVDLKLYPGEVHALMGENGAGKSTLIKALTGVYKISSGSITMDNKECMLTGTLDAQNAGIATVYQEVNLCSNLSVGENVMLGHEIHGPLGIDWKKTHKEAEKYLAQVGLETIDTHTTLDSISIARQQLVAIARAMVINAKVLILDEPTSSLDKNEVQDLFAIMRRVRDSGVAILFVSHFLEQVYEITDRMTILRNGKFIKEVMTKDTPRDELIGMMIGKSSQELSEISAKKEHTSSIDDSAPLVTAKGIGKKGSVYPSNLEIHKGEVVGFAGLLGSGRTELARLLFGADKADEGNFTLEGNALTINNPHTALSHGIAYSTENRRDEGIIADLTVRENILIALQSIRGMFHPIPKKEADEIVDRYINILNIRPADPNKLIKNLSGGNQQKVLIARWLAAHPKLLILDEPTRGIDIGAKAEIQQTVLELADQGLGVIFISSEMDEVVRLSDEIEILKDTHQIAHLHNDGTLSQETIVQTIAKTAIDSNNLADTQKEGAENGSGK</sequence>
<proteinExistence type="predicted"/>
<dbReference type="CDD" id="cd03216">
    <property type="entry name" value="ABC_Carb_Monos_I"/>
    <property type="match status" value="1"/>
</dbReference>
<evidence type="ECO:0000256" key="2">
    <source>
        <dbReference type="ARBA" id="ARBA00022737"/>
    </source>
</evidence>
<dbReference type="PANTHER" id="PTHR43790">
    <property type="entry name" value="CARBOHYDRATE TRANSPORT ATP-BINDING PROTEIN MG119-RELATED"/>
    <property type="match status" value="1"/>
</dbReference>
<dbReference type="InterPro" id="IPR017871">
    <property type="entry name" value="ABC_transporter-like_CS"/>
</dbReference>
<dbReference type="InterPro" id="IPR003593">
    <property type="entry name" value="AAA+_ATPase"/>
</dbReference>
<dbReference type="Gene3D" id="3.40.50.300">
    <property type="entry name" value="P-loop containing nucleotide triphosphate hydrolases"/>
    <property type="match status" value="2"/>
</dbReference>
<keyword evidence="1" id="KW-0813">Transport</keyword>
<evidence type="ECO:0000256" key="3">
    <source>
        <dbReference type="ARBA" id="ARBA00022741"/>
    </source>
</evidence>
<dbReference type="SMART" id="SM00382">
    <property type="entry name" value="AAA"/>
    <property type="match status" value="2"/>
</dbReference>
<keyword evidence="7" id="KW-1185">Reference proteome</keyword>
<accession>A0ABW2Y3U6</accession>
<keyword evidence="3" id="KW-0547">Nucleotide-binding</keyword>
<dbReference type="PANTHER" id="PTHR43790:SF9">
    <property type="entry name" value="GALACTOFURANOSE TRANSPORTER ATP-BINDING PROTEIN YTFR"/>
    <property type="match status" value="1"/>
</dbReference>
<evidence type="ECO:0000313" key="7">
    <source>
        <dbReference type="Proteomes" id="UP001597036"/>
    </source>
</evidence>
<gene>
    <name evidence="6" type="ORF">ACFQY8_01435</name>
</gene>
<dbReference type="PROSITE" id="PS50893">
    <property type="entry name" value="ABC_TRANSPORTER_2"/>
    <property type="match status" value="2"/>
</dbReference>
<dbReference type="InterPro" id="IPR003439">
    <property type="entry name" value="ABC_transporter-like_ATP-bd"/>
</dbReference>
<dbReference type="InterPro" id="IPR050107">
    <property type="entry name" value="ABC_carbohydrate_import_ATPase"/>
</dbReference>
<feature type="domain" description="ABC transporter" evidence="5">
    <location>
        <begin position="8"/>
        <end position="244"/>
    </location>
</feature>
<dbReference type="InterPro" id="IPR027417">
    <property type="entry name" value="P-loop_NTPase"/>
</dbReference>
<dbReference type="RefSeq" id="WP_377937898.1">
    <property type="nucleotide sequence ID" value="NZ_JBHTHQ010000011.1"/>
</dbReference>
<evidence type="ECO:0000259" key="5">
    <source>
        <dbReference type="PROSITE" id="PS50893"/>
    </source>
</evidence>
<dbReference type="CDD" id="cd03215">
    <property type="entry name" value="ABC_Carb_Monos_II"/>
    <property type="match status" value="1"/>
</dbReference>